<sequence length="1148" mass="128266">MERVVIVGAGLYGLIAAKTYLQLVASDENTKSTDTDEIAEIPTCFTENIDASPAASSESHLLVIDSASDIGGTWAEERLYPNLLSQNSYGLYELSDLPLSDVVPEEHTDDAHNKFIAGWKINRYLRAWVEKWQLEKHIRLNWTVDNISRLVTKEWKLNISVSSAPGRRITIICDKLVLATGLTSVPNMPDTTGPAMASDNPAPVIHAKDVGDWAREHLGYQPLKPPEPETVSIPVKGSPYPQLRSVAIYGGAKSSFDLVHFFATLHRNDSKLHLQSTQKDLVQVHWIIRDRGVGPAWMVPPMSTLPNGDTVASDKAASSRLLTHLTPCCYETPKRLSLGPSGGLHWEGSWLARLFHGNPIGRWWIRWLWRSIDKGLEDTAQYGSDPKMEKLRPENSVVSCVSGIGIANQGDLWETIRLPHVNVYRSTITDIVATRPERSTDSSAKASVHLADSNCIDQVDLVIHATGYKPIVPIRFEPASFRLELGLSALVNSRDEDIGENREIPAETPEIINGPLEATVNDRIQHWEDLDRRSEVMVRKTLNATRCVLTDRSPPSWAESHKLVPYRLFRRMVAPELVARGDRSFATLGVILSSTIAVVAEVQALWVAAFLTGGLDSPVVINSTPNQALSLGSLSLEAMENVISEDVVLGSLTGTGLEAEAIQYNDMLLRDLGLNPHRLGGGLYTELTGVYRPSVDARHEDVPFWPESTPHTADDENYRILNDKDESAVAGLLALGMNEPDLGLSPTRVALKTPMVSSNLLYQSPLTLQSIQQPPGSNLETLSSTEIQGLLRHYRYKVACWLDICDLGQSFGIQGLQVALGSSPIWNSILDLSETSFHQLHSQKPSGEKRNTCTGQSDANMQTDITYVALLSVIDQVKHCISNISATWNTERECDHDLMRALTSHAVGRDINSAIYWLFIRLHLATALATDSDMRVPLPPSFPYFTEVYDVADPFEMVFFYAYRPLWLCARAIQFVHNEEVSPHLPPLHIWTQLVEELQQWHRERPREFQPMLELEMDDQLAGPERSFPVVLFANGAGLFGNQIYHTAMLMLLHNRPRTARIADFHSVAMSPLWHAQRICSIALHNDSRECWDPCLLASFLLAARRMTHESQQHEVLRGFDRIRTVTGWDANNSLQRLRAEWCLLDET</sequence>
<evidence type="ECO:0000313" key="5">
    <source>
        <dbReference type="Proteomes" id="UP000191612"/>
    </source>
</evidence>
<evidence type="ECO:0000313" key="4">
    <source>
        <dbReference type="EMBL" id="OQD86851.1"/>
    </source>
</evidence>
<dbReference type="InterPro" id="IPR036188">
    <property type="entry name" value="FAD/NAD-bd_sf"/>
</dbReference>
<keyword evidence="5" id="KW-1185">Reference proteome</keyword>
<dbReference type="InterPro" id="IPR050346">
    <property type="entry name" value="FMO-like"/>
</dbReference>
<accession>A0A1V6QCA7</accession>
<name>A0A1V6QCA7_9EURO</name>
<dbReference type="STRING" id="60172.A0A1V6QCA7"/>
<keyword evidence="2" id="KW-0274">FAD</keyword>
<comment type="caution">
    <text evidence="4">The sequence shown here is derived from an EMBL/GenBank/DDBJ whole genome shotgun (WGS) entry which is preliminary data.</text>
</comment>
<reference evidence="5" key="1">
    <citation type="journal article" date="2017" name="Nat. Microbiol.">
        <title>Global analysis of biosynthetic gene clusters reveals vast potential of secondary metabolite production in Penicillium species.</title>
        <authorList>
            <person name="Nielsen J.C."/>
            <person name="Grijseels S."/>
            <person name="Prigent S."/>
            <person name="Ji B."/>
            <person name="Dainat J."/>
            <person name="Nielsen K.F."/>
            <person name="Frisvad J.C."/>
            <person name="Workman M."/>
            <person name="Nielsen J."/>
        </authorList>
    </citation>
    <scope>NUCLEOTIDE SEQUENCE [LARGE SCALE GENOMIC DNA]</scope>
    <source>
        <strain evidence="5">IBT 29525</strain>
    </source>
</reference>
<dbReference type="GO" id="GO:0016491">
    <property type="term" value="F:oxidoreductase activity"/>
    <property type="evidence" value="ECO:0007669"/>
    <property type="project" value="UniProtKB-KW"/>
</dbReference>
<evidence type="ECO:0000256" key="2">
    <source>
        <dbReference type="ARBA" id="ARBA00022827"/>
    </source>
</evidence>
<evidence type="ECO:0008006" key="6">
    <source>
        <dbReference type="Google" id="ProtNLM"/>
    </source>
</evidence>
<dbReference type="Proteomes" id="UP000191612">
    <property type="component" value="Unassembled WGS sequence"/>
</dbReference>
<dbReference type="Gene3D" id="3.50.50.60">
    <property type="entry name" value="FAD/NAD(P)-binding domain"/>
    <property type="match status" value="1"/>
</dbReference>
<dbReference type="EMBL" id="MDYO01000085">
    <property type="protein sequence ID" value="OQD86851.1"/>
    <property type="molecule type" value="Genomic_DNA"/>
</dbReference>
<dbReference type="SUPFAM" id="SSF51905">
    <property type="entry name" value="FAD/NAD(P)-binding domain"/>
    <property type="match status" value="1"/>
</dbReference>
<dbReference type="CDD" id="cd12148">
    <property type="entry name" value="fungal_TF_MHR"/>
    <property type="match status" value="1"/>
</dbReference>
<proteinExistence type="predicted"/>
<dbReference type="PANTHER" id="PTHR23023">
    <property type="entry name" value="DIMETHYLANILINE MONOOXYGENASE"/>
    <property type="match status" value="1"/>
</dbReference>
<keyword evidence="1" id="KW-0285">Flavoprotein</keyword>
<gene>
    <name evidence="4" type="ORF">PENSOL_c085G03900</name>
</gene>
<evidence type="ECO:0000256" key="3">
    <source>
        <dbReference type="ARBA" id="ARBA00023002"/>
    </source>
</evidence>
<organism evidence="4 5">
    <name type="scientific">Penicillium solitum</name>
    <dbReference type="NCBI Taxonomy" id="60172"/>
    <lineage>
        <taxon>Eukaryota</taxon>
        <taxon>Fungi</taxon>
        <taxon>Dikarya</taxon>
        <taxon>Ascomycota</taxon>
        <taxon>Pezizomycotina</taxon>
        <taxon>Eurotiomycetes</taxon>
        <taxon>Eurotiomycetidae</taxon>
        <taxon>Eurotiales</taxon>
        <taxon>Aspergillaceae</taxon>
        <taxon>Penicillium</taxon>
    </lineage>
</organism>
<dbReference type="AlphaFoldDB" id="A0A1V6QCA7"/>
<evidence type="ECO:0000256" key="1">
    <source>
        <dbReference type="ARBA" id="ARBA00022630"/>
    </source>
</evidence>
<keyword evidence="3" id="KW-0560">Oxidoreductase</keyword>
<protein>
    <recommendedName>
        <fullName evidence="6">FAD/NAD(P)-binding domain-containing protein</fullName>
    </recommendedName>
</protein>